<sequence length="247" mass="27118">MSDVEITTLAARPALAEQFSRLDGIWPEFVTHDRVGDTLFGMVSAEFPEQTVVATAGEDLVAVGRSVPFVFPDEHRTELPDGGWDAVLMWAFADRRRGRTPTVSSALEILIHPSHAGTGLSHLMLRAMRDAVAALGHATLYAPVRPNGKTDLAEPMSEYAYRTREDGLPVDPWLRVHVRAGGTIERIAPASMVVAGSLRQWREWTGLPFDTDGEVAVPKALVPVLVSQAHDRAVYVEPNVWVRHDLA</sequence>
<dbReference type="OrthoDB" id="342444at2"/>
<evidence type="ECO:0000313" key="1">
    <source>
        <dbReference type="EMBL" id="TDP91818.1"/>
    </source>
</evidence>
<dbReference type="Gene3D" id="3.40.630.30">
    <property type="match status" value="1"/>
</dbReference>
<accession>A0A4V3CXW8</accession>
<dbReference type="AlphaFoldDB" id="A0A4V3CXW8"/>
<reference evidence="1 2" key="1">
    <citation type="submission" date="2019-03" db="EMBL/GenBank/DDBJ databases">
        <title>Genomic Encyclopedia of Type Strains, Phase IV (KMG-IV): sequencing the most valuable type-strain genomes for metagenomic binning, comparative biology and taxonomic classification.</title>
        <authorList>
            <person name="Goeker M."/>
        </authorList>
    </citation>
    <scope>NUCLEOTIDE SEQUENCE [LARGE SCALE GENOMIC DNA]</scope>
    <source>
        <strain evidence="1 2">DSM 45361</strain>
    </source>
</reference>
<name>A0A4V3CXW8_LABRH</name>
<gene>
    <name evidence="1" type="ORF">EV186_10827</name>
</gene>
<dbReference type="EMBL" id="SNXZ01000008">
    <property type="protein sequence ID" value="TDP91818.1"/>
    <property type="molecule type" value="Genomic_DNA"/>
</dbReference>
<organism evidence="1 2">
    <name type="scientific">Labedaea rhizosphaerae</name>
    <dbReference type="NCBI Taxonomy" id="598644"/>
    <lineage>
        <taxon>Bacteria</taxon>
        <taxon>Bacillati</taxon>
        <taxon>Actinomycetota</taxon>
        <taxon>Actinomycetes</taxon>
        <taxon>Pseudonocardiales</taxon>
        <taxon>Pseudonocardiaceae</taxon>
        <taxon>Labedaea</taxon>
    </lineage>
</organism>
<proteinExistence type="predicted"/>
<dbReference type="Proteomes" id="UP000295444">
    <property type="component" value="Unassembled WGS sequence"/>
</dbReference>
<dbReference type="RefSeq" id="WP_133853406.1">
    <property type="nucleotide sequence ID" value="NZ_SNXZ01000008.1"/>
</dbReference>
<evidence type="ECO:0000313" key="2">
    <source>
        <dbReference type="Proteomes" id="UP000295444"/>
    </source>
</evidence>
<protein>
    <recommendedName>
        <fullName evidence="3">Acetyltransferase (GNAT) family protein</fullName>
    </recommendedName>
</protein>
<evidence type="ECO:0008006" key="3">
    <source>
        <dbReference type="Google" id="ProtNLM"/>
    </source>
</evidence>
<comment type="caution">
    <text evidence="1">The sequence shown here is derived from an EMBL/GenBank/DDBJ whole genome shotgun (WGS) entry which is preliminary data.</text>
</comment>
<keyword evidence="2" id="KW-1185">Reference proteome</keyword>